<evidence type="ECO:0000313" key="6">
    <source>
        <dbReference type="EMBL" id="BCU55093.1"/>
    </source>
</evidence>
<feature type="domain" description="Flagellar hook-length control protein-like C-terminal" evidence="5">
    <location>
        <begin position="294"/>
        <end position="374"/>
    </location>
</feature>
<feature type="compositionally biased region" description="Low complexity" evidence="4">
    <location>
        <begin position="367"/>
        <end position="384"/>
    </location>
</feature>
<dbReference type="AlphaFoldDB" id="A0AA86M7H2"/>
<comment type="similarity">
    <text evidence="2">Belongs to the FliK family.</text>
</comment>
<dbReference type="RefSeq" id="WP_088218970.1">
    <property type="nucleotide sequence ID" value="NZ_AP024590.1"/>
</dbReference>
<keyword evidence="3" id="KW-1005">Bacterial flagellum biogenesis</keyword>
<dbReference type="InterPro" id="IPR038610">
    <property type="entry name" value="FliK-like_C_sf"/>
</dbReference>
<proteinExistence type="inferred from homology"/>
<gene>
    <name evidence="6" type="primary">fliK</name>
    <name evidence="6" type="ORF">ENKO_16870</name>
</gene>
<keyword evidence="6" id="KW-0966">Cell projection</keyword>
<sequence>MISLPKLVMTDADVPAANGLLSGKADTGAQDFMALLTGALSGTAVEGEGETLSLADLQAAGAKLQKGLLSKDTGEADVRSPAAKLADILARQSVKEDVLAEDASQLQGVTPLLTSGLKADSLAQLTKSVKADDKETVNLSDDELASLSALMAMLPHQVDAKAAPVTATGTTASAAVATASGSRTLNLATADTRDTGLTDKADAAAGQPGYKGANSALNAQLQSADSAQQSGAAVAAHAAKDDAQAAIHAVNTTVSAAPAVSSAAPAVASQPVAAPVISAPLGSSEWQQTISQNITLFTRQGKQSAELRLHPEDLGQVQISLKLDDNQAQIQMMSPHSHVRAALEAALPVLRTNLAESGIELGQSSISSESFAGQQQSSSQQQASRGTGRDDFGAEDDESLVVPASLQSAARGTGSVDIFA</sequence>
<dbReference type="GO" id="GO:0009424">
    <property type="term" value="C:bacterial-type flagellum hook"/>
    <property type="evidence" value="ECO:0007669"/>
    <property type="project" value="InterPro"/>
</dbReference>
<dbReference type="InterPro" id="IPR052563">
    <property type="entry name" value="FliK"/>
</dbReference>
<keyword evidence="6" id="KW-0969">Cilium</keyword>
<dbReference type="CDD" id="cd17470">
    <property type="entry name" value="T3SS_Flik_C"/>
    <property type="match status" value="1"/>
</dbReference>
<organism evidence="6 7">
    <name type="scientific">Enterobacter kobei</name>
    <dbReference type="NCBI Taxonomy" id="208224"/>
    <lineage>
        <taxon>Bacteria</taxon>
        <taxon>Pseudomonadati</taxon>
        <taxon>Pseudomonadota</taxon>
        <taxon>Gammaproteobacteria</taxon>
        <taxon>Enterobacterales</taxon>
        <taxon>Enterobacteriaceae</taxon>
        <taxon>Enterobacter</taxon>
        <taxon>Enterobacter cloacae complex</taxon>
    </lineage>
</organism>
<dbReference type="PANTHER" id="PTHR37533:SF2">
    <property type="entry name" value="FLAGELLAR HOOK-LENGTH CONTROL PROTEIN"/>
    <property type="match status" value="1"/>
</dbReference>
<dbReference type="PRINTS" id="PR01007">
    <property type="entry name" value="FLGHOOKFLIK"/>
</dbReference>
<evidence type="ECO:0000259" key="5">
    <source>
        <dbReference type="Pfam" id="PF02120"/>
    </source>
</evidence>
<evidence type="ECO:0000313" key="7">
    <source>
        <dbReference type="Proteomes" id="UP000682928"/>
    </source>
</evidence>
<dbReference type="EMBL" id="AP024590">
    <property type="protein sequence ID" value="BCU55093.1"/>
    <property type="molecule type" value="Genomic_DNA"/>
</dbReference>
<dbReference type="InterPro" id="IPR001635">
    <property type="entry name" value="Flag_hook_Flik"/>
</dbReference>
<accession>A0AA86M7H2</accession>
<dbReference type="Gene3D" id="3.30.750.140">
    <property type="match status" value="1"/>
</dbReference>
<evidence type="ECO:0000256" key="1">
    <source>
        <dbReference type="ARBA" id="ARBA00003944"/>
    </source>
</evidence>
<dbReference type="Pfam" id="PF02120">
    <property type="entry name" value="Flg_hook"/>
    <property type="match status" value="1"/>
</dbReference>
<evidence type="ECO:0000256" key="4">
    <source>
        <dbReference type="SAM" id="MobiDB-lite"/>
    </source>
</evidence>
<comment type="function">
    <text evidence="1">Controls the length of the flagellar hook.</text>
</comment>
<evidence type="ECO:0000256" key="2">
    <source>
        <dbReference type="ARBA" id="ARBA00009149"/>
    </source>
</evidence>
<reference evidence="6" key="1">
    <citation type="submission" date="2021-04" db="EMBL/GenBank/DDBJ databases">
        <title>Difference and commonality of drug resistance evolution in various bacteria. and drug sensitivity profiles.</title>
        <authorList>
            <person name="Maeda T."/>
            <person name="Shibai A."/>
            <person name="Kawada K."/>
            <person name="Kotani H."/>
            <person name="Tarusawa Y."/>
            <person name="Tanabe K."/>
            <person name="Furusawa C."/>
        </authorList>
    </citation>
    <scope>NUCLEOTIDE SEQUENCE</scope>
    <source>
        <strain evidence="6">JCM 8580</strain>
    </source>
</reference>
<protein>
    <submittedName>
        <fullName evidence="6">Flagellar hook-length control protein</fullName>
    </submittedName>
</protein>
<keyword evidence="6" id="KW-0282">Flagellum</keyword>
<evidence type="ECO:0000256" key="3">
    <source>
        <dbReference type="ARBA" id="ARBA00022795"/>
    </source>
</evidence>
<dbReference type="InterPro" id="IPR021136">
    <property type="entry name" value="Flagellar_hook_control-like_C"/>
</dbReference>
<name>A0AA86M7H2_9ENTR</name>
<dbReference type="NCBIfam" id="NF007514">
    <property type="entry name" value="PRK10118.1"/>
    <property type="match status" value="1"/>
</dbReference>
<dbReference type="Proteomes" id="UP000682928">
    <property type="component" value="Chromosome"/>
</dbReference>
<dbReference type="PANTHER" id="PTHR37533">
    <property type="entry name" value="FLAGELLAR HOOK-LENGTH CONTROL PROTEIN"/>
    <property type="match status" value="1"/>
</dbReference>
<feature type="region of interest" description="Disordered" evidence="4">
    <location>
        <begin position="366"/>
        <end position="420"/>
    </location>
</feature>
<dbReference type="GO" id="GO:0044780">
    <property type="term" value="P:bacterial-type flagellum assembly"/>
    <property type="evidence" value="ECO:0007669"/>
    <property type="project" value="InterPro"/>
</dbReference>